<evidence type="ECO:0000256" key="1">
    <source>
        <dbReference type="SAM" id="MobiDB-lite"/>
    </source>
</evidence>
<dbReference type="AlphaFoldDB" id="A0A8J4LKR0"/>
<sequence>MATYSGDEHVYSSYVEAYLAGNKLNVPADAGSRTSTAPYGYGPSSSARRVREANSFIECNPLVSYGCIAACCCCPPVKSVVIRRNPFGSSQPAKTVSVLQRPRKPPSAKNAENLDVQHERDKAAFQRRANVYQRHQHRPYHHHAPPGSILTTFEQGHIVDRGRGKSVLHEARGVYDPVVHSYRIDPAPQAAAAGAPKERPSSAPSRREVAPRQPHHERPTTPFEHKYLQLSRGTYNPLTHQYTDMPEPEYARRKEKDFERKHGLGAGLRRVYVQSPNDPILWNRDTSGSSLASAAGASTAVAPEGGNKAAAATARRQRPTSAPSKGVRKMGPGRGTYNPLTHEWQMPPTNPDHLRQDAMLQRRLGISGTGTGRTPTPVEQGVYNPILNTWTVLPANPRLIDGLSFMPATLFSKPTPATIRM</sequence>
<gene>
    <name evidence="2" type="ORF">Vretimale_5623</name>
</gene>
<dbReference type="EMBL" id="BNCQ01000008">
    <property type="protein sequence ID" value="GIM00681.1"/>
    <property type="molecule type" value="Genomic_DNA"/>
</dbReference>
<dbReference type="Proteomes" id="UP000722791">
    <property type="component" value="Unassembled WGS sequence"/>
</dbReference>
<accession>A0A8J4LKR0</accession>
<protein>
    <submittedName>
        <fullName evidence="2">Uncharacterized protein</fullName>
    </submittedName>
</protein>
<feature type="region of interest" description="Disordered" evidence="1">
    <location>
        <begin position="90"/>
        <end position="114"/>
    </location>
</feature>
<feature type="compositionally biased region" description="Low complexity" evidence="1">
    <location>
        <begin position="288"/>
        <end position="323"/>
    </location>
</feature>
<reference evidence="2" key="1">
    <citation type="journal article" date="2021" name="Proc. Natl. Acad. Sci. U.S.A.">
        <title>Three genomes in the algal genus Volvox reveal the fate of a haploid sex-determining region after a transition to homothallism.</title>
        <authorList>
            <person name="Yamamoto K."/>
            <person name="Hamaji T."/>
            <person name="Kawai-Toyooka H."/>
            <person name="Matsuzaki R."/>
            <person name="Takahashi F."/>
            <person name="Nishimura Y."/>
            <person name="Kawachi M."/>
            <person name="Noguchi H."/>
            <person name="Minakuchi Y."/>
            <person name="Umen J.G."/>
            <person name="Toyoda A."/>
            <person name="Nozaki H."/>
        </authorList>
    </citation>
    <scope>NUCLEOTIDE SEQUENCE</scope>
    <source>
        <strain evidence="2">NIES-3785</strain>
    </source>
</reference>
<organism evidence="2 3">
    <name type="scientific">Volvox reticuliferus</name>
    <dbReference type="NCBI Taxonomy" id="1737510"/>
    <lineage>
        <taxon>Eukaryota</taxon>
        <taxon>Viridiplantae</taxon>
        <taxon>Chlorophyta</taxon>
        <taxon>core chlorophytes</taxon>
        <taxon>Chlorophyceae</taxon>
        <taxon>CS clade</taxon>
        <taxon>Chlamydomonadales</taxon>
        <taxon>Volvocaceae</taxon>
        <taxon>Volvox</taxon>
    </lineage>
</organism>
<proteinExistence type="predicted"/>
<comment type="caution">
    <text evidence="2">The sequence shown here is derived from an EMBL/GenBank/DDBJ whole genome shotgun (WGS) entry which is preliminary data.</text>
</comment>
<name>A0A8J4LKR0_9CHLO</name>
<feature type="region of interest" description="Disordered" evidence="1">
    <location>
        <begin position="188"/>
        <end position="223"/>
    </location>
</feature>
<feature type="compositionally biased region" description="Basic and acidic residues" evidence="1">
    <location>
        <begin position="196"/>
        <end position="223"/>
    </location>
</feature>
<evidence type="ECO:0000313" key="3">
    <source>
        <dbReference type="Proteomes" id="UP000722791"/>
    </source>
</evidence>
<feature type="region of interest" description="Disordered" evidence="1">
    <location>
        <begin position="288"/>
        <end position="344"/>
    </location>
</feature>
<evidence type="ECO:0000313" key="2">
    <source>
        <dbReference type="EMBL" id="GIM00681.1"/>
    </source>
</evidence>